<dbReference type="OrthoDB" id="1467772at2"/>
<proteinExistence type="predicted"/>
<dbReference type="AlphaFoldDB" id="A0A4R4DZ80"/>
<organism evidence="6 7">
    <name type="scientific">Flaviaesturariibacter aridisoli</name>
    <dbReference type="NCBI Taxonomy" id="2545761"/>
    <lineage>
        <taxon>Bacteria</taxon>
        <taxon>Pseudomonadati</taxon>
        <taxon>Bacteroidota</taxon>
        <taxon>Chitinophagia</taxon>
        <taxon>Chitinophagales</taxon>
        <taxon>Chitinophagaceae</taxon>
        <taxon>Flaviaestuariibacter</taxon>
    </lineage>
</organism>
<evidence type="ECO:0000256" key="2">
    <source>
        <dbReference type="ARBA" id="ARBA00022692"/>
    </source>
</evidence>
<feature type="transmembrane region" description="Helical" evidence="5">
    <location>
        <begin position="259"/>
        <end position="280"/>
    </location>
</feature>
<name>A0A4R4DZ80_9BACT</name>
<evidence type="ECO:0000313" key="7">
    <source>
        <dbReference type="Proteomes" id="UP000295164"/>
    </source>
</evidence>
<evidence type="ECO:0000256" key="5">
    <source>
        <dbReference type="SAM" id="Phobius"/>
    </source>
</evidence>
<reference evidence="6 7" key="1">
    <citation type="submission" date="2019-03" db="EMBL/GenBank/DDBJ databases">
        <authorList>
            <person name="Kim M.K.M."/>
        </authorList>
    </citation>
    <scope>NUCLEOTIDE SEQUENCE [LARGE SCALE GENOMIC DNA]</scope>
    <source>
        <strain evidence="6 7">17J68-15</strain>
    </source>
</reference>
<keyword evidence="7" id="KW-1185">Reference proteome</keyword>
<dbReference type="GO" id="GO:0016765">
    <property type="term" value="F:transferase activity, transferring alkyl or aryl (other than methyl) groups"/>
    <property type="evidence" value="ECO:0007669"/>
    <property type="project" value="InterPro"/>
</dbReference>
<feature type="transmembrane region" description="Helical" evidence="5">
    <location>
        <begin position="40"/>
        <end position="59"/>
    </location>
</feature>
<feature type="transmembrane region" description="Helical" evidence="5">
    <location>
        <begin position="12"/>
        <end position="34"/>
    </location>
</feature>
<accession>A0A4R4DZ80</accession>
<feature type="transmembrane region" description="Helical" evidence="5">
    <location>
        <begin position="229"/>
        <end position="247"/>
    </location>
</feature>
<protein>
    <recommendedName>
        <fullName evidence="8">UbiA prenyltransferase family protein</fullName>
    </recommendedName>
</protein>
<comment type="caution">
    <text evidence="6">The sequence shown here is derived from an EMBL/GenBank/DDBJ whole genome shotgun (WGS) entry which is preliminary data.</text>
</comment>
<keyword evidence="2 5" id="KW-0812">Transmembrane</keyword>
<dbReference type="GO" id="GO:0016020">
    <property type="term" value="C:membrane"/>
    <property type="evidence" value="ECO:0007669"/>
    <property type="project" value="UniProtKB-SubCell"/>
</dbReference>
<keyword evidence="3 5" id="KW-1133">Transmembrane helix</keyword>
<dbReference type="Gene3D" id="1.20.120.1780">
    <property type="entry name" value="UbiA prenyltransferase"/>
    <property type="match status" value="1"/>
</dbReference>
<feature type="transmembrane region" description="Helical" evidence="5">
    <location>
        <begin position="79"/>
        <end position="96"/>
    </location>
</feature>
<comment type="subcellular location">
    <subcellularLocation>
        <location evidence="1">Membrane</location>
        <topology evidence="1">Multi-pass membrane protein</topology>
    </subcellularLocation>
</comment>
<feature type="transmembrane region" description="Helical" evidence="5">
    <location>
        <begin position="137"/>
        <end position="158"/>
    </location>
</feature>
<evidence type="ECO:0000256" key="3">
    <source>
        <dbReference type="ARBA" id="ARBA00022989"/>
    </source>
</evidence>
<dbReference type="InterPro" id="IPR000537">
    <property type="entry name" value="UbiA_prenyltransferase"/>
</dbReference>
<sequence length="281" mass="32368">MRFLRSLYDWALFTSFFIAVCAVIMTAQASYFYGLPPQPSLLAFVFTGTLCSYNFHWMLTPALYGESVKAAWSYRHKKLHAALFGISALASAWLTWQLRYEWPWLLLTAFITFLYSAPKIPFAPFTWLRQVAVGKTAFLALAWTHIPFILPLVLSGAAWRMQDYLFVFNRFYLIYPICILFDWRDRESDRREGIRSLVTQLPEAGIRRLFAGSLAVFFASLLAMGFYGVGLATLLWLALPGVLLAFLYRRAHRPRSDYFYYFVLDGLMALSSLGLLMAHFT</sequence>
<dbReference type="EMBL" id="SKFH01000013">
    <property type="protein sequence ID" value="TCZ71396.1"/>
    <property type="molecule type" value="Genomic_DNA"/>
</dbReference>
<dbReference type="Proteomes" id="UP000295164">
    <property type="component" value="Unassembled WGS sequence"/>
</dbReference>
<keyword evidence="4 5" id="KW-0472">Membrane</keyword>
<feature type="transmembrane region" description="Helical" evidence="5">
    <location>
        <begin position="102"/>
        <end position="125"/>
    </location>
</feature>
<evidence type="ECO:0000313" key="6">
    <source>
        <dbReference type="EMBL" id="TCZ71396.1"/>
    </source>
</evidence>
<gene>
    <name evidence="6" type="ORF">E0486_09965</name>
</gene>
<dbReference type="RefSeq" id="WP_131852019.1">
    <property type="nucleotide sequence ID" value="NZ_SKFH01000013.1"/>
</dbReference>
<evidence type="ECO:0008006" key="8">
    <source>
        <dbReference type="Google" id="ProtNLM"/>
    </source>
</evidence>
<dbReference type="Pfam" id="PF01040">
    <property type="entry name" value="UbiA"/>
    <property type="match status" value="1"/>
</dbReference>
<evidence type="ECO:0000256" key="1">
    <source>
        <dbReference type="ARBA" id="ARBA00004141"/>
    </source>
</evidence>
<evidence type="ECO:0000256" key="4">
    <source>
        <dbReference type="ARBA" id="ARBA00023136"/>
    </source>
</evidence>